<accession>A0A1I7WLD9</accession>
<proteinExistence type="predicted"/>
<evidence type="ECO:0000313" key="2">
    <source>
        <dbReference type="WBParaSite" id="Hba_05955"/>
    </source>
</evidence>
<dbReference type="Proteomes" id="UP000095283">
    <property type="component" value="Unplaced"/>
</dbReference>
<dbReference type="WBParaSite" id="Hba_05955">
    <property type="protein sequence ID" value="Hba_05955"/>
    <property type="gene ID" value="Hba_05955"/>
</dbReference>
<name>A0A1I7WLD9_HETBA</name>
<evidence type="ECO:0000313" key="1">
    <source>
        <dbReference type="Proteomes" id="UP000095283"/>
    </source>
</evidence>
<dbReference type="AlphaFoldDB" id="A0A1I7WLD9"/>
<organism evidence="1 2">
    <name type="scientific">Heterorhabditis bacteriophora</name>
    <name type="common">Entomopathogenic nematode worm</name>
    <dbReference type="NCBI Taxonomy" id="37862"/>
    <lineage>
        <taxon>Eukaryota</taxon>
        <taxon>Metazoa</taxon>
        <taxon>Ecdysozoa</taxon>
        <taxon>Nematoda</taxon>
        <taxon>Chromadorea</taxon>
        <taxon>Rhabditida</taxon>
        <taxon>Rhabditina</taxon>
        <taxon>Rhabditomorpha</taxon>
        <taxon>Strongyloidea</taxon>
        <taxon>Heterorhabditidae</taxon>
        <taxon>Heterorhabditis</taxon>
    </lineage>
</organism>
<reference evidence="2" key="1">
    <citation type="submission" date="2016-11" db="UniProtKB">
        <authorList>
            <consortium name="WormBaseParasite"/>
        </authorList>
    </citation>
    <scope>IDENTIFICATION</scope>
</reference>
<sequence>MFIEALGAAINEHFSVFMGIMSPEMSFRSLLHISILDQCGLLQKHEEYEHETNYSMEIPIHQEEIIRHKKENEEQWINLSNASVFCEQHLKKVAIIMRSSAGWFEED</sequence>
<keyword evidence="1" id="KW-1185">Reference proteome</keyword>
<protein>
    <submittedName>
        <fullName evidence="2">Uncharacterized protein</fullName>
    </submittedName>
</protein>